<accession>A0A6J7EEW6</accession>
<keyword evidence="2" id="KW-0418">Kinase</keyword>
<dbReference type="GO" id="GO:0005829">
    <property type="term" value="C:cytosol"/>
    <property type="evidence" value="ECO:0007669"/>
    <property type="project" value="TreeGrafter"/>
</dbReference>
<dbReference type="Pfam" id="PF00294">
    <property type="entry name" value="PfkB"/>
    <property type="match status" value="1"/>
</dbReference>
<protein>
    <submittedName>
        <fullName evidence="4">Unannotated protein</fullName>
    </submittedName>
</protein>
<dbReference type="PANTHER" id="PTHR10584">
    <property type="entry name" value="SUGAR KINASE"/>
    <property type="match status" value="1"/>
</dbReference>
<proteinExistence type="predicted"/>
<sequence length="302" mass="32165">MITGIGCIAYDHVLYTNSNWADAKGAITKEEFRFGGNVRNSLAAVAALGESAAYLGTVSPDPQWKKVISGLEDSGINTDFISFKEGSHPPLATVVVLKDSDRYIAFDDSPLWKLALPPQEKIDAALSKTKLILIDLNTAPQGTLAVVKTAAMQGIPVVLDAERDGMYTDEFPGVIELASEPILPLNYAKKLTNETEPAQILAKLWNPIRTALIITDGPNGSYSITGPDQAPIHIPAFKVNAVDSNGTGDVFHGAYAVARVRGKGVMDSILYATAAAASFISLPQGSERVPSEEAINKLLATK</sequence>
<evidence type="ECO:0000313" key="4">
    <source>
        <dbReference type="EMBL" id="CAB4879820.1"/>
    </source>
</evidence>
<dbReference type="GO" id="GO:0016301">
    <property type="term" value="F:kinase activity"/>
    <property type="evidence" value="ECO:0007669"/>
    <property type="project" value="UniProtKB-KW"/>
</dbReference>
<name>A0A6J7EEW6_9ZZZZ</name>
<dbReference type="SUPFAM" id="SSF53613">
    <property type="entry name" value="Ribokinase-like"/>
    <property type="match status" value="1"/>
</dbReference>
<dbReference type="EMBL" id="CAFBLW010000082">
    <property type="protein sequence ID" value="CAB4879820.1"/>
    <property type="molecule type" value="Genomic_DNA"/>
</dbReference>
<keyword evidence="1" id="KW-0808">Transferase</keyword>
<dbReference type="PANTHER" id="PTHR10584:SF157">
    <property type="entry name" value="SULFOFRUCTOSE KINASE"/>
    <property type="match status" value="1"/>
</dbReference>
<evidence type="ECO:0000259" key="3">
    <source>
        <dbReference type="Pfam" id="PF00294"/>
    </source>
</evidence>
<organism evidence="4">
    <name type="scientific">freshwater metagenome</name>
    <dbReference type="NCBI Taxonomy" id="449393"/>
    <lineage>
        <taxon>unclassified sequences</taxon>
        <taxon>metagenomes</taxon>
        <taxon>ecological metagenomes</taxon>
    </lineage>
</organism>
<gene>
    <name evidence="4" type="ORF">UFOPK3461_00855</name>
</gene>
<dbReference type="Gene3D" id="3.40.1190.20">
    <property type="match status" value="1"/>
</dbReference>
<evidence type="ECO:0000256" key="1">
    <source>
        <dbReference type="ARBA" id="ARBA00022679"/>
    </source>
</evidence>
<feature type="domain" description="Carbohydrate kinase PfkB" evidence="3">
    <location>
        <begin position="5"/>
        <end position="284"/>
    </location>
</feature>
<dbReference type="InterPro" id="IPR011611">
    <property type="entry name" value="PfkB_dom"/>
</dbReference>
<reference evidence="4" key="1">
    <citation type="submission" date="2020-05" db="EMBL/GenBank/DDBJ databases">
        <authorList>
            <person name="Chiriac C."/>
            <person name="Salcher M."/>
            <person name="Ghai R."/>
            <person name="Kavagutti S V."/>
        </authorList>
    </citation>
    <scope>NUCLEOTIDE SEQUENCE</scope>
</reference>
<dbReference type="AlphaFoldDB" id="A0A6J7EEW6"/>
<evidence type="ECO:0000256" key="2">
    <source>
        <dbReference type="ARBA" id="ARBA00022777"/>
    </source>
</evidence>
<dbReference type="InterPro" id="IPR029056">
    <property type="entry name" value="Ribokinase-like"/>
</dbReference>